<accession>A0ABR6P7R8</accession>
<reference evidence="1 2" key="1">
    <citation type="submission" date="2020-08" db="EMBL/GenBank/DDBJ databases">
        <title>Genomic Encyclopedia of Type Strains, Phase IV (KMG-IV): sequencing the most valuable type-strain genomes for metagenomic binning, comparative biology and taxonomic classification.</title>
        <authorList>
            <person name="Goeker M."/>
        </authorList>
    </citation>
    <scope>NUCLEOTIDE SEQUENCE [LARGE SCALE GENOMIC DNA]</scope>
    <source>
        <strain evidence="1 2">DSM 16813</strain>
    </source>
</reference>
<dbReference type="RefSeq" id="WP_183224434.1">
    <property type="nucleotide sequence ID" value="NZ_JACHFA010000013.1"/>
</dbReference>
<dbReference type="EMBL" id="JACHFA010000013">
    <property type="protein sequence ID" value="MBB6032076.1"/>
    <property type="molecule type" value="Genomic_DNA"/>
</dbReference>
<dbReference type="Proteomes" id="UP000566276">
    <property type="component" value="Unassembled WGS sequence"/>
</dbReference>
<sequence length="124" mass="14638">MHYYKTERHYATYHFTDTRLKQDTENVNNPKKFIFKKLHFQILGQNSKKTEIYLSKIFSCLKGLSKALEIYQNTIVSLEYYPKYLGPANRLQDTMGGYMKIIEKTNKKGYPIVMVKANLDKQEA</sequence>
<evidence type="ECO:0000313" key="2">
    <source>
        <dbReference type="Proteomes" id="UP000566276"/>
    </source>
</evidence>
<proteinExistence type="predicted"/>
<name>A0ABR6P7R8_9SPIR</name>
<keyword evidence="2" id="KW-1185">Reference proteome</keyword>
<gene>
    <name evidence="1" type="ORF">HNR35_001079</name>
</gene>
<comment type="caution">
    <text evidence="1">The sequence shown here is derived from an EMBL/GenBank/DDBJ whole genome shotgun (WGS) entry which is preliminary data.</text>
</comment>
<protein>
    <submittedName>
        <fullName evidence="1">Uncharacterized protein</fullName>
    </submittedName>
</protein>
<evidence type="ECO:0000313" key="1">
    <source>
        <dbReference type="EMBL" id="MBB6032076.1"/>
    </source>
</evidence>
<organism evidence="1 2">
    <name type="scientific">Borreliella spielmanii</name>
    <dbReference type="NCBI Taxonomy" id="88916"/>
    <lineage>
        <taxon>Bacteria</taxon>
        <taxon>Pseudomonadati</taxon>
        <taxon>Spirochaetota</taxon>
        <taxon>Spirochaetia</taxon>
        <taxon>Spirochaetales</taxon>
        <taxon>Borreliaceae</taxon>
        <taxon>Borreliella</taxon>
    </lineage>
</organism>